<keyword evidence="1" id="KW-0732">Signal</keyword>
<dbReference type="Proteomes" id="UP001065174">
    <property type="component" value="Chromosome"/>
</dbReference>
<evidence type="ECO:0000313" key="2">
    <source>
        <dbReference type="EMBL" id="UXP31024.1"/>
    </source>
</evidence>
<evidence type="ECO:0000256" key="1">
    <source>
        <dbReference type="SAM" id="SignalP"/>
    </source>
</evidence>
<dbReference type="PROSITE" id="PS51257">
    <property type="entry name" value="PROKAR_LIPOPROTEIN"/>
    <property type="match status" value="1"/>
</dbReference>
<keyword evidence="3" id="KW-1185">Reference proteome</keyword>
<evidence type="ECO:0000313" key="3">
    <source>
        <dbReference type="Proteomes" id="UP001065174"/>
    </source>
</evidence>
<sequence>MKSFSKTALMIALLGSAVFVSSCSKDDDGGSSWTDAEIAEANASCVADGDDEATCDCFISKVSDEFSYKEYKEFTEDEDGADDDDAAKLFTFYFACAGE</sequence>
<protein>
    <recommendedName>
        <fullName evidence="4">Lipoprotein</fullName>
    </recommendedName>
</protein>
<feature type="chain" id="PRO_5046840489" description="Lipoprotein" evidence="1">
    <location>
        <begin position="23"/>
        <end position="99"/>
    </location>
</feature>
<dbReference type="RefSeq" id="WP_262308468.1">
    <property type="nucleotide sequence ID" value="NZ_CP106679.1"/>
</dbReference>
<dbReference type="EMBL" id="CP106679">
    <property type="protein sequence ID" value="UXP31024.1"/>
    <property type="molecule type" value="Genomic_DNA"/>
</dbReference>
<name>A0ABY6CKU6_9BACT</name>
<feature type="signal peptide" evidence="1">
    <location>
        <begin position="1"/>
        <end position="22"/>
    </location>
</feature>
<proteinExistence type="predicted"/>
<gene>
    <name evidence="2" type="ORF">N6H18_11755</name>
</gene>
<reference evidence="2" key="1">
    <citation type="submission" date="2022-09" db="EMBL/GenBank/DDBJ databases">
        <title>Comparative genomics and taxonomic characterization of three novel marine species of genus Reichenbachiella exhibiting antioxidant and polysaccharide degradation activities.</title>
        <authorList>
            <person name="Muhammad N."/>
            <person name="Lee Y.-J."/>
            <person name="Ko J."/>
            <person name="Kim S.-G."/>
        </authorList>
    </citation>
    <scope>NUCLEOTIDE SEQUENCE</scope>
    <source>
        <strain evidence="2">BKB1-1</strain>
    </source>
</reference>
<evidence type="ECO:0008006" key="4">
    <source>
        <dbReference type="Google" id="ProtNLM"/>
    </source>
</evidence>
<organism evidence="2 3">
    <name type="scientific">Reichenbachiella agarivorans</name>
    <dbReference type="NCBI Taxonomy" id="2979464"/>
    <lineage>
        <taxon>Bacteria</taxon>
        <taxon>Pseudomonadati</taxon>
        <taxon>Bacteroidota</taxon>
        <taxon>Cytophagia</taxon>
        <taxon>Cytophagales</taxon>
        <taxon>Reichenbachiellaceae</taxon>
        <taxon>Reichenbachiella</taxon>
    </lineage>
</organism>
<accession>A0ABY6CKU6</accession>